<reference evidence="1 2" key="2">
    <citation type="journal article" date="1998" name="J. Biomed. Sci.">
        <title>Characterization of a phage specific to hemorrhagic Escherichia coli O157:H7 and disclosure of variations in host outer membrane protein ompC.</title>
        <authorList>
            <person name="Yu S.L."/>
            <person name="Ding H.C."/>
            <person name="Seah J.N."/>
            <person name="Wu K.M."/>
            <person name="Chang Y.C."/>
            <person name="Chang K.S."/>
            <person name="Tam M.F."/>
            <person name="Syu W.J."/>
        </authorList>
    </citation>
    <scope>NUCLEOTIDE SEQUENCE [LARGE SCALE GENOMIC DNA]</scope>
    <source>
        <strain evidence="1 2">AR1</strain>
    </source>
</reference>
<keyword evidence="2" id="KW-1185">Reference proteome</keyword>
<dbReference type="EMBL" id="AP011113">
    <property type="protein sequence ID" value="BAI83144.1"/>
    <property type="molecule type" value="Genomic_DNA"/>
</dbReference>
<evidence type="ECO:0000313" key="1">
    <source>
        <dbReference type="EMBL" id="BAI83144.1"/>
    </source>
</evidence>
<reference evidence="1 2" key="5">
    <citation type="journal article" date="2002" name="J. Microbiol. Immunol. Infect.">
        <title>Analysis of the baseplate region of phage AR1 that specifically infects Escherichia coli O157:H7.</title>
        <authorList>
            <person name="Liao C.P."/>
            <person name="Syu W.J."/>
        </authorList>
    </citation>
    <scope>NUCLEOTIDE SEQUENCE [LARGE SCALE GENOMIC DNA]</scope>
    <source>
        <strain evidence="1 2">AR1</strain>
    </source>
</reference>
<sequence length="29" mass="3217">MEGQGCKPFCEKIFKKFWGILGQGGEIKG</sequence>
<reference evidence="1 2" key="3">
    <citation type="journal article" date="2000" name="J. Bacteriol.">
        <title>Characterization of the distal tail fiber locus and determination of the receptor for phage AR1, which specifically infects Escherichia coli O157:H7.</title>
        <authorList>
            <person name="Yu S.L."/>
            <person name="Ko K.L."/>
            <person name="Chen C.S."/>
            <person name="Chang Y.C."/>
            <person name="Syu W.J."/>
        </authorList>
    </citation>
    <scope>NUCLEOTIDE SEQUENCE [LARGE SCALE GENOMIC DNA]</scope>
    <source>
        <strain evidence="1 2">AR1</strain>
    </source>
</reference>
<accession>D4Z9T2</accession>
<reference evidence="1 2" key="4">
    <citation type="journal article" date="2002" name="J. Food Prot.">
        <title>A conductance method for the identification of Escherichia coli O157:H7 using bacteriophage AR1.</title>
        <authorList>
            <person name="Chang T.C."/>
            <person name="Ding H.C."/>
            <person name="Chen S.W."/>
        </authorList>
    </citation>
    <scope>NUCLEOTIDE SEQUENCE [LARGE SCALE GENOMIC DNA]</scope>
    <source>
        <strain evidence="1 2">AR1</strain>
    </source>
</reference>
<dbReference type="Proteomes" id="UP000007649">
    <property type="component" value="Segment"/>
</dbReference>
<name>D4Z9T2_BPAR1</name>
<protein>
    <submittedName>
        <fullName evidence="1">Uncharacterized protein</fullName>
    </submittedName>
</protein>
<gene>
    <name evidence="1" type="primary">ar1_136</name>
    <name evidence="1" type="ORF">AR1_136</name>
</gene>
<evidence type="ECO:0000313" key="2">
    <source>
        <dbReference type="Proteomes" id="UP000007649"/>
    </source>
</evidence>
<organism evidence="1 2">
    <name type="scientific">Escherichia phage AR1</name>
    <name type="common">Bacteriophage AR1</name>
    <dbReference type="NCBI Taxonomy" id="66711"/>
    <lineage>
        <taxon>Viruses</taxon>
        <taxon>Duplodnaviria</taxon>
        <taxon>Heunggongvirae</taxon>
        <taxon>Uroviricota</taxon>
        <taxon>Caudoviricetes</taxon>
        <taxon>Pantevenvirales</taxon>
        <taxon>Straboviridae</taxon>
        <taxon>Tevenvirinae</taxon>
        <taxon>Tequatrovirus</taxon>
        <taxon>Tequatrovirus ar1</taxon>
    </lineage>
</organism>
<organismHost>
    <name type="scientific">Escherichia coli O157:H7</name>
    <dbReference type="NCBI Taxonomy" id="83334"/>
</organismHost>
<reference evidence="1 2" key="7">
    <citation type="journal article" date="2011" name="J. Virol.">
        <title>T4-Like genome organization of the Escherichia coli O157:H7 lytic phage AR1.</title>
        <authorList>
            <person name="Liao W.-C."/>
            <person name="Ng W.V."/>
            <person name="Lin I.-H."/>
            <person name="Syu W.-J."/>
            <person name="Liu T.-T."/>
            <person name="Chang C.-H."/>
        </authorList>
    </citation>
    <scope>NUCLEOTIDE SEQUENCE [LARGE SCALE GENOMIC DNA]</scope>
    <source>
        <strain evidence="1 2">AR1</strain>
    </source>
</reference>
<proteinExistence type="predicted"/>
<dbReference type="RefSeq" id="YP_009167947.1">
    <property type="nucleotide sequence ID" value="NC_027983.1"/>
</dbReference>
<dbReference type="GeneID" id="26042085"/>
<reference evidence="1 2" key="1">
    <citation type="journal article" date="1990" name="J. Food Prot.">
        <title>Isolation and characterization of a coliphage specific for Escherichia coli 0157:H7.</title>
        <authorList>
            <person name="Ronner A.B."/>
            <person name="Cliver D.O."/>
        </authorList>
    </citation>
    <scope>NUCLEOTIDE SEQUENCE [LARGE SCALE GENOMIC DNA]</scope>
    <source>
        <strain evidence="1 2">AR1</strain>
    </source>
</reference>
<dbReference type="KEGG" id="vg:26042085"/>
<reference evidence="1 2" key="6">
    <citation type="journal article" date="2003" name="Appl. Environ. Microbiol.">
        <title>Morphological, host range, and genetic characterization of two coliphages.</title>
        <authorList>
            <person name="Goodridge L."/>
            <person name="Gallaccio A."/>
            <person name="Griffiths M.W."/>
        </authorList>
    </citation>
    <scope>NUCLEOTIDE SEQUENCE [LARGE SCALE GENOMIC DNA]</scope>
    <source>
        <strain evidence="1 2">AR1</strain>
    </source>
</reference>